<dbReference type="SMART" id="SM00345">
    <property type="entry name" value="HTH_GNTR"/>
    <property type="match status" value="1"/>
</dbReference>
<dbReference type="Pfam" id="PF00392">
    <property type="entry name" value="GntR"/>
    <property type="match status" value="1"/>
</dbReference>
<keyword evidence="7" id="KW-0808">Transferase</keyword>
<keyword evidence="4" id="KW-0238">DNA-binding</keyword>
<dbReference type="GO" id="GO:0030170">
    <property type="term" value="F:pyridoxal phosphate binding"/>
    <property type="evidence" value="ECO:0007669"/>
    <property type="project" value="InterPro"/>
</dbReference>
<dbReference type="InterPro" id="IPR036390">
    <property type="entry name" value="WH_DNA-bd_sf"/>
</dbReference>
<dbReference type="PROSITE" id="PS50949">
    <property type="entry name" value="HTH_GNTR"/>
    <property type="match status" value="1"/>
</dbReference>
<keyword evidence="5" id="KW-0804">Transcription</keyword>
<keyword evidence="7" id="KW-0032">Aminotransferase</keyword>
<evidence type="ECO:0000256" key="3">
    <source>
        <dbReference type="ARBA" id="ARBA00023015"/>
    </source>
</evidence>
<dbReference type="GO" id="GO:0003677">
    <property type="term" value="F:DNA binding"/>
    <property type="evidence" value="ECO:0007669"/>
    <property type="project" value="UniProtKB-KW"/>
</dbReference>
<dbReference type="GO" id="GO:0003700">
    <property type="term" value="F:DNA-binding transcription factor activity"/>
    <property type="evidence" value="ECO:0007669"/>
    <property type="project" value="InterPro"/>
</dbReference>
<evidence type="ECO:0000259" key="6">
    <source>
        <dbReference type="PROSITE" id="PS50949"/>
    </source>
</evidence>
<dbReference type="InterPro" id="IPR015421">
    <property type="entry name" value="PyrdxlP-dep_Trfase_major"/>
</dbReference>
<dbReference type="PRINTS" id="PR00035">
    <property type="entry name" value="HTHGNTR"/>
</dbReference>
<dbReference type="RefSeq" id="WP_213215925.1">
    <property type="nucleotide sequence ID" value="NZ_QTKU01000002.1"/>
</dbReference>
<comment type="similarity">
    <text evidence="1">In the C-terminal section; belongs to the class-I pyridoxal-phosphate-dependent aminotransferase family.</text>
</comment>
<dbReference type="InterPro" id="IPR036388">
    <property type="entry name" value="WH-like_DNA-bd_sf"/>
</dbReference>
<accession>A0A944CDA6</accession>
<dbReference type="GO" id="GO:0008483">
    <property type="term" value="F:transaminase activity"/>
    <property type="evidence" value="ECO:0007669"/>
    <property type="project" value="UniProtKB-KW"/>
</dbReference>
<keyword evidence="3" id="KW-0805">Transcription regulation</keyword>
<dbReference type="CDD" id="cd07377">
    <property type="entry name" value="WHTH_GntR"/>
    <property type="match status" value="1"/>
</dbReference>
<dbReference type="CDD" id="cd00609">
    <property type="entry name" value="AAT_like"/>
    <property type="match status" value="1"/>
</dbReference>
<evidence type="ECO:0000256" key="5">
    <source>
        <dbReference type="ARBA" id="ARBA00023163"/>
    </source>
</evidence>
<evidence type="ECO:0000256" key="2">
    <source>
        <dbReference type="ARBA" id="ARBA00022898"/>
    </source>
</evidence>
<feature type="domain" description="HTH gntR-type" evidence="6">
    <location>
        <begin position="19"/>
        <end position="87"/>
    </location>
</feature>
<dbReference type="InterPro" id="IPR000524">
    <property type="entry name" value="Tscrpt_reg_HTH_GntR"/>
</dbReference>
<dbReference type="InterPro" id="IPR004839">
    <property type="entry name" value="Aminotransferase_I/II_large"/>
</dbReference>
<dbReference type="Gene3D" id="1.10.10.10">
    <property type="entry name" value="Winged helix-like DNA-binding domain superfamily/Winged helix DNA-binding domain"/>
    <property type="match status" value="1"/>
</dbReference>
<reference evidence="7" key="1">
    <citation type="submission" date="2018-08" db="EMBL/GenBank/DDBJ databases">
        <authorList>
            <person name="Jin W."/>
            <person name="Wang H."/>
            <person name="Yang Y."/>
            <person name="Li M."/>
            <person name="Liu J."/>
        </authorList>
    </citation>
    <scope>NUCLEOTIDE SEQUENCE</scope>
    <source>
        <strain evidence="7">AESS21</strain>
    </source>
</reference>
<gene>
    <name evidence="7" type="ORF">DYI23_09105</name>
</gene>
<dbReference type="InterPro" id="IPR051446">
    <property type="entry name" value="HTH_trans_reg/aminotransferase"/>
</dbReference>
<sequence>MKVPDLPEGVLSLDRSSSLSLSQQIYRRIREAVGNGQLKPGMRLPSSRKLASRLEVSRNTVNAAFELLQAETIITVEPGSAPTISGGVLIDGAPVQGDEASVRGKLSARGRLLAEHLRGDSWAFRHGALQPGAPALDAFPHDLWGRYLRRAARSSPCAELLYENATGHPALTRVLADYLASERGVRTEPDQILVTSSMQAALSGLAQALADPGDHAWMEDPGYIGARSAFHGAGLKICGIPVDREGAVIKAMAGRHPSPRLVYVTPSHSYPFGSRMPLSRRLQLISAAREMGAIVLEDDYDSEFLFEGRPIAALQGLASSGEVIYLGTFSKSFLPGLRISYCVLPTPLVEGVRSVFRQTGRLSNVHAQIALADFMSSGEYRAHLKRIRDLYQQRGLALVEALRGRLGNRIEVDTPTGNVQVAVRFRSEIDDEKLARDLQARGFAVSPLSPCFVERAPEKGLVIGFAAATGQQIAQFTDLLADHLGGS</sequence>
<organism evidence="7 8">
    <name type="scientific">Roseibium polysiphoniae</name>
    <dbReference type="NCBI Taxonomy" id="2571221"/>
    <lineage>
        <taxon>Bacteria</taxon>
        <taxon>Pseudomonadati</taxon>
        <taxon>Pseudomonadota</taxon>
        <taxon>Alphaproteobacteria</taxon>
        <taxon>Hyphomicrobiales</taxon>
        <taxon>Stappiaceae</taxon>
        <taxon>Roseibium</taxon>
    </lineage>
</organism>
<dbReference type="InterPro" id="IPR015424">
    <property type="entry name" value="PyrdxlP-dep_Trfase"/>
</dbReference>
<dbReference type="PANTHER" id="PTHR46577:SF1">
    <property type="entry name" value="HTH-TYPE TRANSCRIPTIONAL REGULATORY PROTEIN GABR"/>
    <property type="match status" value="1"/>
</dbReference>
<dbReference type="SUPFAM" id="SSF46785">
    <property type="entry name" value="Winged helix' DNA-binding domain"/>
    <property type="match status" value="1"/>
</dbReference>
<comment type="caution">
    <text evidence="7">The sequence shown here is derived from an EMBL/GenBank/DDBJ whole genome shotgun (WGS) entry which is preliminary data.</text>
</comment>
<dbReference type="Gene3D" id="3.40.640.10">
    <property type="entry name" value="Type I PLP-dependent aspartate aminotransferase-like (Major domain)"/>
    <property type="match status" value="1"/>
</dbReference>
<evidence type="ECO:0000313" key="8">
    <source>
        <dbReference type="Proteomes" id="UP000705379"/>
    </source>
</evidence>
<keyword evidence="2" id="KW-0663">Pyridoxal phosphate</keyword>
<proteinExistence type="inferred from homology"/>
<dbReference type="Pfam" id="PF00155">
    <property type="entry name" value="Aminotran_1_2"/>
    <property type="match status" value="1"/>
</dbReference>
<reference evidence="7" key="2">
    <citation type="journal article" date="2021" name="Microorganisms">
        <title>Bacterial Dimethylsulfoniopropionate Biosynthesis in the East China Sea.</title>
        <authorList>
            <person name="Liu J."/>
            <person name="Zhang Y."/>
            <person name="Liu J."/>
            <person name="Zhong H."/>
            <person name="Williams B.T."/>
            <person name="Zheng Y."/>
            <person name="Curson A.R.J."/>
            <person name="Sun C."/>
            <person name="Sun H."/>
            <person name="Song D."/>
            <person name="Wagner Mackenzie B."/>
            <person name="Bermejo Martinez A."/>
            <person name="Todd J.D."/>
            <person name="Zhang X.H."/>
        </authorList>
    </citation>
    <scope>NUCLEOTIDE SEQUENCE</scope>
    <source>
        <strain evidence="7">AESS21</strain>
    </source>
</reference>
<dbReference type="SUPFAM" id="SSF53383">
    <property type="entry name" value="PLP-dependent transferases"/>
    <property type="match status" value="1"/>
</dbReference>
<dbReference type="Proteomes" id="UP000705379">
    <property type="component" value="Unassembled WGS sequence"/>
</dbReference>
<evidence type="ECO:0000313" key="7">
    <source>
        <dbReference type="EMBL" id="MBS8260372.1"/>
    </source>
</evidence>
<evidence type="ECO:0000256" key="1">
    <source>
        <dbReference type="ARBA" id="ARBA00005384"/>
    </source>
</evidence>
<dbReference type="EMBL" id="QTKU01000002">
    <property type="protein sequence ID" value="MBS8260372.1"/>
    <property type="molecule type" value="Genomic_DNA"/>
</dbReference>
<name>A0A944CDA6_9HYPH</name>
<dbReference type="PANTHER" id="PTHR46577">
    <property type="entry name" value="HTH-TYPE TRANSCRIPTIONAL REGULATORY PROTEIN GABR"/>
    <property type="match status" value="1"/>
</dbReference>
<protein>
    <submittedName>
        <fullName evidence="7">PLP-dependent aminotransferase family protein</fullName>
    </submittedName>
</protein>
<dbReference type="AlphaFoldDB" id="A0A944CDA6"/>
<evidence type="ECO:0000256" key="4">
    <source>
        <dbReference type="ARBA" id="ARBA00023125"/>
    </source>
</evidence>